<keyword evidence="8" id="KW-1185">Reference proteome</keyword>
<keyword evidence="4 5" id="KW-0472">Membrane</keyword>
<evidence type="ECO:0000313" key="8">
    <source>
        <dbReference type="Proteomes" id="UP000271889"/>
    </source>
</evidence>
<proteinExistence type="predicted"/>
<dbReference type="GO" id="GO:0016020">
    <property type="term" value="C:membrane"/>
    <property type="evidence" value="ECO:0007669"/>
    <property type="project" value="UniProtKB-SubCell"/>
</dbReference>
<dbReference type="GO" id="GO:0055064">
    <property type="term" value="P:chloride ion homeostasis"/>
    <property type="evidence" value="ECO:0007669"/>
    <property type="project" value="TreeGrafter"/>
</dbReference>
<accession>A0A3P6T7A6</accession>
<comment type="subcellular location">
    <subcellularLocation>
        <location evidence="1">Membrane</location>
        <topology evidence="1">Multi-pass membrane protein</topology>
    </subcellularLocation>
</comment>
<feature type="domain" description="Amino acid permease/ SLC12A" evidence="6">
    <location>
        <begin position="62"/>
        <end position="143"/>
    </location>
</feature>
<evidence type="ECO:0000256" key="5">
    <source>
        <dbReference type="SAM" id="Phobius"/>
    </source>
</evidence>
<protein>
    <recommendedName>
        <fullName evidence="6">Amino acid permease/ SLC12A domain-containing protein</fullName>
    </recommendedName>
</protein>
<dbReference type="GO" id="GO:0055078">
    <property type="term" value="P:sodium ion homeostasis"/>
    <property type="evidence" value="ECO:0007669"/>
    <property type="project" value="TreeGrafter"/>
</dbReference>
<dbReference type="Proteomes" id="UP000271889">
    <property type="component" value="Unassembled WGS sequence"/>
</dbReference>
<evidence type="ECO:0000259" key="6">
    <source>
        <dbReference type="Pfam" id="PF00324"/>
    </source>
</evidence>
<evidence type="ECO:0000313" key="7">
    <source>
        <dbReference type="EMBL" id="VDK60751.1"/>
    </source>
</evidence>
<name>A0A3P6T7A6_CYLGO</name>
<sequence length="170" mass="18423">MDVDEQGRKINIRIHAPTIECPPKVDFYRNSIDVVRPSMGQLIHGNKVAPEETKIDLVKACLLGTVIVLIAGFVTFISAISMSAICTNGVVKGGGAYFLISRSLGPEFGGSIGIIYSIANAIAAAMYVVGFGETLRDVLKEHDAMFASDLWVVRIVGWGMLYEDHVVTLH</sequence>
<dbReference type="EMBL" id="UYRV01015087">
    <property type="protein sequence ID" value="VDK60751.1"/>
    <property type="molecule type" value="Genomic_DNA"/>
</dbReference>
<gene>
    <name evidence="7" type="ORF">CGOC_LOCUS5109</name>
</gene>
<dbReference type="OrthoDB" id="2020542at2759"/>
<evidence type="ECO:0000256" key="3">
    <source>
        <dbReference type="ARBA" id="ARBA00022989"/>
    </source>
</evidence>
<feature type="transmembrane region" description="Helical" evidence="5">
    <location>
        <begin position="111"/>
        <end position="132"/>
    </location>
</feature>
<evidence type="ECO:0000256" key="4">
    <source>
        <dbReference type="ARBA" id="ARBA00023136"/>
    </source>
</evidence>
<dbReference type="GO" id="GO:0006884">
    <property type="term" value="P:cell volume homeostasis"/>
    <property type="evidence" value="ECO:0007669"/>
    <property type="project" value="TreeGrafter"/>
</dbReference>
<dbReference type="GO" id="GO:0008511">
    <property type="term" value="F:sodium:potassium:chloride symporter activity"/>
    <property type="evidence" value="ECO:0007669"/>
    <property type="project" value="TreeGrafter"/>
</dbReference>
<dbReference type="PANTHER" id="PTHR11827">
    <property type="entry name" value="SOLUTE CARRIER FAMILY 12, CATION COTRANSPORTERS"/>
    <property type="match status" value="1"/>
</dbReference>
<dbReference type="InterPro" id="IPR004841">
    <property type="entry name" value="AA-permease/SLC12A_dom"/>
</dbReference>
<feature type="transmembrane region" description="Helical" evidence="5">
    <location>
        <begin position="62"/>
        <end position="91"/>
    </location>
</feature>
<dbReference type="PANTHER" id="PTHR11827:SF103">
    <property type="entry name" value="SODIUM CHLORIDE COTRANSPORTER 69, ISOFORM E"/>
    <property type="match status" value="1"/>
</dbReference>
<keyword evidence="2 5" id="KW-0812">Transmembrane</keyword>
<dbReference type="Pfam" id="PF00324">
    <property type="entry name" value="AA_permease"/>
    <property type="match status" value="1"/>
</dbReference>
<dbReference type="AlphaFoldDB" id="A0A3P6T7A6"/>
<keyword evidence="3 5" id="KW-1133">Transmembrane helix</keyword>
<evidence type="ECO:0000256" key="1">
    <source>
        <dbReference type="ARBA" id="ARBA00004141"/>
    </source>
</evidence>
<organism evidence="7 8">
    <name type="scientific">Cylicostephanus goldi</name>
    <name type="common">Nematode worm</name>
    <dbReference type="NCBI Taxonomy" id="71465"/>
    <lineage>
        <taxon>Eukaryota</taxon>
        <taxon>Metazoa</taxon>
        <taxon>Ecdysozoa</taxon>
        <taxon>Nematoda</taxon>
        <taxon>Chromadorea</taxon>
        <taxon>Rhabditida</taxon>
        <taxon>Rhabditina</taxon>
        <taxon>Rhabditomorpha</taxon>
        <taxon>Strongyloidea</taxon>
        <taxon>Strongylidae</taxon>
        <taxon>Cylicostephanus</taxon>
    </lineage>
</organism>
<dbReference type="InterPro" id="IPR004842">
    <property type="entry name" value="SLC12A_fam"/>
</dbReference>
<reference evidence="7 8" key="1">
    <citation type="submission" date="2018-11" db="EMBL/GenBank/DDBJ databases">
        <authorList>
            <consortium name="Pathogen Informatics"/>
        </authorList>
    </citation>
    <scope>NUCLEOTIDE SEQUENCE [LARGE SCALE GENOMIC DNA]</scope>
</reference>
<dbReference type="Gene3D" id="1.20.1740.10">
    <property type="entry name" value="Amino acid/polyamine transporter I"/>
    <property type="match status" value="1"/>
</dbReference>
<dbReference type="GO" id="GO:0055075">
    <property type="term" value="P:potassium ion homeostasis"/>
    <property type="evidence" value="ECO:0007669"/>
    <property type="project" value="TreeGrafter"/>
</dbReference>
<dbReference type="GO" id="GO:1990573">
    <property type="term" value="P:potassium ion import across plasma membrane"/>
    <property type="evidence" value="ECO:0007669"/>
    <property type="project" value="TreeGrafter"/>
</dbReference>
<feature type="non-terminal residue" evidence="7">
    <location>
        <position position="170"/>
    </location>
</feature>
<evidence type="ECO:0000256" key="2">
    <source>
        <dbReference type="ARBA" id="ARBA00022692"/>
    </source>
</evidence>